<evidence type="ECO:0000259" key="2">
    <source>
        <dbReference type="PROSITE" id="PS50004"/>
    </source>
</evidence>
<dbReference type="Proteomes" id="UP001148018">
    <property type="component" value="Unassembled WGS sequence"/>
</dbReference>
<comment type="caution">
    <text evidence="3">The sequence shown here is derived from an EMBL/GenBank/DDBJ whole genome shotgun (WGS) entry which is preliminary data.</text>
</comment>
<evidence type="ECO:0000313" key="3">
    <source>
        <dbReference type="EMBL" id="KAJ3603961.1"/>
    </source>
</evidence>
<dbReference type="SUPFAM" id="SSF49562">
    <property type="entry name" value="C2 domain (Calcium/lipid-binding domain, CaLB)"/>
    <property type="match status" value="1"/>
</dbReference>
<name>A0A9Q0EDT1_9TELE</name>
<dbReference type="EMBL" id="JANIIK010000044">
    <property type="protein sequence ID" value="KAJ3603961.1"/>
    <property type="molecule type" value="Genomic_DNA"/>
</dbReference>
<dbReference type="SMART" id="SM00239">
    <property type="entry name" value="C2"/>
    <property type="match status" value="1"/>
</dbReference>
<proteinExistence type="predicted"/>
<feature type="domain" description="C2" evidence="2">
    <location>
        <begin position="275"/>
        <end position="395"/>
    </location>
</feature>
<feature type="compositionally biased region" description="Basic and acidic residues" evidence="1">
    <location>
        <begin position="249"/>
        <end position="261"/>
    </location>
</feature>
<keyword evidence="4" id="KW-1185">Reference proteome</keyword>
<dbReference type="PANTHER" id="PTHR46848">
    <property type="entry name" value="REGULATOR OF G-PROTEIN SIGNALING 3"/>
    <property type="match status" value="1"/>
</dbReference>
<evidence type="ECO:0000313" key="4">
    <source>
        <dbReference type="Proteomes" id="UP001148018"/>
    </source>
</evidence>
<dbReference type="PANTHER" id="PTHR46848:SF1">
    <property type="entry name" value="REGULATOR OF G-PROTEIN SIGNALING 3"/>
    <property type="match status" value="1"/>
</dbReference>
<dbReference type="Pfam" id="PF00168">
    <property type="entry name" value="C2"/>
    <property type="match status" value="1"/>
</dbReference>
<organism evidence="3 4">
    <name type="scientific">Muraenolepis orangiensis</name>
    <name type="common">Patagonian moray cod</name>
    <dbReference type="NCBI Taxonomy" id="630683"/>
    <lineage>
        <taxon>Eukaryota</taxon>
        <taxon>Metazoa</taxon>
        <taxon>Chordata</taxon>
        <taxon>Craniata</taxon>
        <taxon>Vertebrata</taxon>
        <taxon>Euteleostomi</taxon>
        <taxon>Actinopterygii</taxon>
        <taxon>Neopterygii</taxon>
        <taxon>Teleostei</taxon>
        <taxon>Neoteleostei</taxon>
        <taxon>Acanthomorphata</taxon>
        <taxon>Zeiogadaria</taxon>
        <taxon>Gadariae</taxon>
        <taxon>Gadiformes</taxon>
        <taxon>Muraenolepidoidei</taxon>
        <taxon>Muraenolepididae</taxon>
        <taxon>Muraenolepis</taxon>
    </lineage>
</organism>
<gene>
    <name evidence="3" type="ORF">NHX12_028702</name>
</gene>
<dbReference type="Gene3D" id="2.60.40.150">
    <property type="entry name" value="C2 domain"/>
    <property type="match status" value="1"/>
</dbReference>
<feature type="compositionally biased region" description="Polar residues" evidence="1">
    <location>
        <begin position="39"/>
        <end position="48"/>
    </location>
</feature>
<feature type="compositionally biased region" description="Polar residues" evidence="1">
    <location>
        <begin position="195"/>
        <end position="206"/>
    </location>
</feature>
<feature type="non-terminal residue" evidence="3">
    <location>
        <position position="468"/>
    </location>
</feature>
<dbReference type="GO" id="GO:0005886">
    <property type="term" value="C:plasma membrane"/>
    <property type="evidence" value="ECO:0007669"/>
    <property type="project" value="TreeGrafter"/>
</dbReference>
<reference evidence="3" key="1">
    <citation type="submission" date="2022-07" db="EMBL/GenBank/DDBJ databases">
        <title>Chromosome-level genome of Muraenolepis orangiensis.</title>
        <authorList>
            <person name="Kim J."/>
        </authorList>
    </citation>
    <scope>NUCLEOTIDE SEQUENCE</scope>
    <source>
        <strain evidence="3">KU_S4_2022</strain>
        <tissue evidence="3">Muscle</tissue>
    </source>
</reference>
<feature type="region of interest" description="Disordered" evidence="1">
    <location>
        <begin position="30"/>
        <end position="49"/>
    </location>
</feature>
<dbReference type="AlphaFoldDB" id="A0A9Q0EDT1"/>
<dbReference type="GO" id="GO:0005634">
    <property type="term" value="C:nucleus"/>
    <property type="evidence" value="ECO:0007669"/>
    <property type="project" value="TreeGrafter"/>
</dbReference>
<accession>A0A9Q0EDT1</accession>
<dbReference type="PROSITE" id="PS50004">
    <property type="entry name" value="C2"/>
    <property type="match status" value="1"/>
</dbReference>
<dbReference type="InterPro" id="IPR035892">
    <property type="entry name" value="C2_domain_sf"/>
</dbReference>
<sequence length="468" mass="50832">AMQGISDNIHNPLPCLSAKTLEVIWEEALRRKSPPSAEPGSSSLSATMPSEFGAGVLKETKWSLGCNRTGAESSERDVSCWKTCPLDQNGPSVVRTARVGPKARAGVDCVSGGRVQPNGDDLIRSSRVPLIQSDGKVIRSNPPLVQSGGLLALGSAGLQVRVAMIKRTRLEPLPSDGPRAAPMFCSQVDPREQEGVSSQGENPQSHPRQRRPSLARAVARSVPGRLGVTREPPVHEKRGPGVIPPCVPESERVESKAEPTPKKTRRKIRLSGVRGRGQLQLSVTPEGNGLDIHIHQARGLLGRNCGSCDTYVKLSLIPDVDHSTRRKTPTVVNSKNPEYNQHFALTVDAENLMKRLQVTVWRRRLTPSRRSEFLGCMSFGIRSLMRSSKSIIGWYYLLGPELGRTKHLKVAPQETRAITPAKPAKGGGGASPGVRGEGLEGQNCLSISLSDVHFDDLIHRFPWEPHCA</sequence>
<protein>
    <recommendedName>
        <fullName evidence="2">C2 domain-containing protein</fullName>
    </recommendedName>
</protein>
<dbReference type="InterPro" id="IPR000008">
    <property type="entry name" value="C2_dom"/>
</dbReference>
<evidence type="ECO:0000256" key="1">
    <source>
        <dbReference type="SAM" id="MobiDB-lite"/>
    </source>
</evidence>
<dbReference type="OrthoDB" id="196547at2759"/>
<feature type="region of interest" description="Disordered" evidence="1">
    <location>
        <begin position="190"/>
        <end position="267"/>
    </location>
</feature>